<comment type="caution">
    <text evidence="7">The sequence shown here is derived from an EMBL/GenBank/DDBJ whole genome shotgun (WGS) entry which is preliminary data.</text>
</comment>
<proteinExistence type="inferred from homology"/>
<organism evidence="7">
    <name type="scientific">Sesamum angustifolium</name>
    <dbReference type="NCBI Taxonomy" id="2727405"/>
    <lineage>
        <taxon>Eukaryota</taxon>
        <taxon>Viridiplantae</taxon>
        <taxon>Streptophyta</taxon>
        <taxon>Embryophyta</taxon>
        <taxon>Tracheophyta</taxon>
        <taxon>Spermatophyta</taxon>
        <taxon>Magnoliopsida</taxon>
        <taxon>eudicotyledons</taxon>
        <taxon>Gunneridae</taxon>
        <taxon>Pentapetalae</taxon>
        <taxon>asterids</taxon>
        <taxon>lamiids</taxon>
        <taxon>Lamiales</taxon>
        <taxon>Pedaliaceae</taxon>
        <taxon>Sesamum</taxon>
    </lineage>
</organism>
<dbReference type="PANTHER" id="PTHR12428:SF34">
    <property type="entry name" value="MITOCHONDRIAL INNER MEMBRANE PROTEIN OXA1-LIKE"/>
    <property type="match status" value="1"/>
</dbReference>
<reference evidence="7" key="2">
    <citation type="journal article" date="2024" name="Plant">
        <title>Genomic evolution and insights into agronomic trait innovations of Sesamum species.</title>
        <authorList>
            <person name="Miao H."/>
            <person name="Wang L."/>
            <person name="Qu L."/>
            <person name="Liu H."/>
            <person name="Sun Y."/>
            <person name="Le M."/>
            <person name="Wang Q."/>
            <person name="Wei S."/>
            <person name="Zheng Y."/>
            <person name="Lin W."/>
            <person name="Duan Y."/>
            <person name="Cao H."/>
            <person name="Xiong S."/>
            <person name="Wang X."/>
            <person name="Wei L."/>
            <person name="Li C."/>
            <person name="Ma Q."/>
            <person name="Ju M."/>
            <person name="Zhao R."/>
            <person name="Li G."/>
            <person name="Mu C."/>
            <person name="Tian Q."/>
            <person name="Mei H."/>
            <person name="Zhang T."/>
            <person name="Gao T."/>
            <person name="Zhang H."/>
        </authorList>
    </citation>
    <scope>NUCLEOTIDE SEQUENCE</scope>
    <source>
        <strain evidence="7">G01</strain>
    </source>
</reference>
<keyword evidence="5" id="KW-0472">Membrane</keyword>
<accession>A0AAW2MI11</accession>
<keyword evidence="3" id="KW-0812">Transmembrane</keyword>
<reference evidence="7" key="1">
    <citation type="submission" date="2020-06" db="EMBL/GenBank/DDBJ databases">
        <authorList>
            <person name="Li T."/>
            <person name="Hu X."/>
            <person name="Zhang T."/>
            <person name="Song X."/>
            <person name="Zhang H."/>
            <person name="Dai N."/>
            <person name="Sheng W."/>
            <person name="Hou X."/>
            <person name="Wei L."/>
        </authorList>
    </citation>
    <scope>NUCLEOTIDE SEQUENCE</scope>
    <source>
        <strain evidence="7">G01</strain>
        <tissue evidence="7">Leaf</tissue>
    </source>
</reference>
<dbReference type="GO" id="GO:0005743">
    <property type="term" value="C:mitochondrial inner membrane"/>
    <property type="evidence" value="ECO:0007669"/>
    <property type="project" value="TreeGrafter"/>
</dbReference>
<dbReference type="EMBL" id="JACGWK010000010">
    <property type="protein sequence ID" value="KAL0331095.1"/>
    <property type="molecule type" value="Genomic_DNA"/>
</dbReference>
<sequence>MSFSLLFLFYLSKLIDNRLAGSCAEWLSRPFDLNDSLLVYAANDQEMSPICCCRSFFFAVNNLAEKVPSFKEGGALWFTDLTTPDSMYIFPVLTALTFWITVECNAQEGLEGNPTAGTIKNVSRAFAALTIPFMQVLPRYVNSDASFASAKLCSVNISSTLNVYSSIQENTPVSSTSSAGALPNQYIDNWEFALFRLCNAVFAIGNSAFLA</sequence>
<comment type="subcellular location">
    <subcellularLocation>
        <location evidence="1">Membrane</location>
        <topology evidence="1">Multi-pass membrane protein</topology>
    </subcellularLocation>
</comment>
<evidence type="ECO:0000256" key="3">
    <source>
        <dbReference type="ARBA" id="ARBA00022692"/>
    </source>
</evidence>
<dbReference type="PANTHER" id="PTHR12428">
    <property type="entry name" value="OXA1"/>
    <property type="match status" value="1"/>
</dbReference>
<keyword evidence="4" id="KW-1133">Transmembrane helix</keyword>
<dbReference type="GO" id="GO:0032979">
    <property type="term" value="P:protein insertion into mitochondrial inner membrane from matrix"/>
    <property type="evidence" value="ECO:0007669"/>
    <property type="project" value="TreeGrafter"/>
</dbReference>
<dbReference type="AlphaFoldDB" id="A0AAW2MI11"/>
<feature type="signal peptide" evidence="6">
    <location>
        <begin position="1"/>
        <end position="20"/>
    </location>
</feature>
<evidence type="ECO:0000256" key="6">
    <source>
        <dbReference type="SAM" id="SignalP"/>
    </source>
</evidence>
<evidence type="ECO:0000256" key="1">
    <source>
        <dbReference type="ARBA" id="ARBA00004141"/>
    </source>
</evidence>
<dbReference type="InterPro" id="IPR001708">
    <property type="entry name" value="YidC/ALB3/OXA1/COX18"/>
</dbReference>
<dbReference type="GO" id="GO:0032977">
    <property type="term" value="F:membrane insertase activity"/>
    <property type="evidence" value="ECO:0007669"/>
    <property type="project" value="InterPro"/>
</dbReference>
<keyword evidence="6" id="KW-0732">Signal</keyword>
<comment type="similarity">
    <text evidence="2">Belongs to the OXA1/ALB3/YidC (TC 2.A.9.2) family.</text>
</comment>
<evidence type="ECO:0000256" key="4">
    <source>
        <dbReference type="ARBA" id="ARBA00022989"/>
    </source>
</evidence>
<feature type="chain" id="PRO_5043486733" evidence="6">
    <location>
        <begin position="21"/>
        <end position="211"/>
    </location>
</feature>
<name>A0AAW2MI11_9LAMI</name>
<evidence type="ECO:0000313" key="7">
    <source>
        <dbReference type="EMBL" id="KAL0331095.1"/>
    </source>
</evidence>
<evidence type="ECO:0000256" key="2">
    <source>
        <dbReference type="ARBA" id="ARBA00010583"/>
    </source>
</evidence>
<protein>
    <submittedName>
        <fullName evidence="7">Mitochondrial inner membrane protein OXA1</fullName>
    </submittedName>
</protein>
<gene>
    <name evidence="7" type="ORF">Sangu_1655000</name>
</gene>
<evidence type="ECO:0000256" key="5">
    <source>
        <dbReference type="ARBA" id="ARBA00023136"/>
    </source>
</evidence>